<protein>
    <recommendedName>
        <fullName evidence="9">Ig-like domain-containing protein</fullName>
    </recommendedName>
</protein>
<evidence type="ECO:0000259" key="9">
    <source>
        <dbReference type="PROSITE" id="PS50835"/>
    </source>
</evidence>
<name>A0A8D2Q9G1_ZONAL</name>
<evidence type="ECO:0000256" key="7">
    <source>
        <dbReference type="ARBA" id="ARBA00023180"/>
    </source>
</evidence>
<evidence type="ECO:0000256" key="1">
    <source>
        <dbReference type="ARBA" id="ARBA00004167"/>
    </source>
</evidence>
<dbReference type="InterPro" id="IPR013783">
    <property type="entry name" value="Ig-like_fold"/>
</dbReference>
<keyword evidence="7" id="KW-0325">Glycoprotein</keyword>
<organism evidence="10 11">
    <name type="scientific">Zonotrichia albicollis</name>
    <name type="common">White-throated sparrow</name>
    <name type="synonym">Fringilla albicollis</name>
    <dbReference type="NCBI Taxonomy" id="44394"/>
    <lineage>
        <taxon>Eukaryota</taxon>
        <taxon>Metazoa</taxon>
        <taxon>Chordata</taxon>
        <taxon>Craniata</taxon>
        <taxon>Vertebrata</taxon>
        <taxon>Euteleostomi</taxon>
        <taxon>Archelosauria</taxon>
        <taxon>Archosauria</taxon>
        <taxon>Dinosauria</taxon>
        <taxon>Saurischia</taxon>
        <taxon>Theropoda</taxon>
        <taxon>Coelurosauria</taxon>
        <taxon>Aves</taxon>
        <taxon>Neognathae</taxon>
        <taxon>Neoaves</taxon>
        <taxon>Telluraves</taxon>
        <taxon>Australaves</taxon>
        <taxon>Passeriformes</taxon>
        <taxon>Passerellidae</taxon>
        <taxon>Zonotrichia</taxon>
    </lineage>
</organism>
<dbReference type="Gene3D" id="2.60.40.10">
    <property type="entry name" value="Immunoglobulins"/>
    <property type="match status" value="2"/>
</dbReference>
<dbReference type="InterPro" id="IPR003599">
    <property type="entry name" value="Ig_sub"/>
</dbReference>
<evidence type="ECO:0000256" key="3">
    <source>
        <dbReference type="ARBA" id="ARBA00022692"/>
    </source>
</evidence>
<evidence type="ECO:0000256" key="2">
    <source>
        <dbReference type="ARBA" id="ARBA00008215"/>
    </source>
</evidence>
<comment type="similarity">
    <text evidence="2">Belongs to the CD200R family.</text>
</comment>
<dbReference type="SUPFAM" id="SSF48726">
    <property type="entry name" value="Immunoglobulin"/>
    <property type="match status" value="2"/>
</dbReference>
<proteinExistence type="inferred from homology"/>
<evidence type="ECO:0000256" key="5">
    <source>
        <dbReference type="ARBA" id="ARBA00023136"/>
    </source>
</evidence>
<keyword evidence="3 8" id="KW-0812">Transmembrane</keyword>
<comment type="subcellular location">
    <subcellularLocation>
        <location evidence="1">Membrane</location>
        <topology evidence="1">Single-pass membrane protein</topology>
    </subcellularLocation>
</comment>
<dbReference type="InterPro" id="IPR007110">
    <property type="entry name" value="Ig-like_dom"/>
</dbReference>
<dbReference type="Pfam" id="PF07686">
    <property type="entry name" value="V-set"/>
    <property type="match status" value="1"/>
</dbReference>
<feature type="domain" description="Ig-like" evidence="9">
    <location>
        <begin position="41"/>
        <end position="132"/>
    </location>
</feature>
<feature type="transmembrane region" description="Helical" evidence="8">
    <location>
        <begin position="256"/>
        <end position="279"/>
    </location>
</feature>
<dbReference type="PROSITE" id="PS50835">
    <property type="entry name" value="IG_LIKE"/>
    <property type="match status" value="2"/>
</dbReference>
<dbReference type="GO" id="GO:0150077">
    <property type="term" value="P:regulation of neuroinflammatory response"/>
    <property type="evidence" value="ECO:0007669"/>
    <property type="project" value="InterPro"/>
</dbReference>
<keyword evidence="5 8" id="KW-0472">Membrane</keyword>
<accession>A0A8D2Q9G1</accession>
<dbReference type="Ensembl" id="ENSZALT00000000316.1">
    <property type="protein sequence ID" value="ENSZALP00000000199.1"/>
    <property type="gene ID" value="ENSZALG00000000238.1"/>
</dbReference>
<reference evidence="10" key="1">
    <citation type="submission" date="2025-08" db="UniProtKB">
        <authorList>
            <consortium name="Ensembl"/>
        </authorList>
    </citation>
    <scope>IDENTIFICATION</scope>
</reference>
<dbReference type="InterPro" id="IPR013106">
    <property type="entry name" value="Ig_V-set"/>
</dbReference>
<dbReference type="GO" id="GO:0038023">
    <property type="term" value="F:signaling receptor activity"/>
    <property type="evidence" value="ECO:0007669"/>
    <property type="project" value="InterPro"/>
</dbReference>
<dbReference type="InterPro" id="IPR036179">
    <property type="entry name" value="Ig-like_dom_sf"/>
</dbReference>
<dbReference type="AlphaFoldDB" id="A0A8D2Q9G1"/>
<keyword evidence="4 8" id="KW-1133">Transmembrane helix</keyword>
<dbReference type="InterPro" id="IPR040012">
    <property type="entry name" value="CD200R"/>
</dbReference>
<reference evidence="10" key="2">
    <citation type="submission" date="2025-09" db="UniProtKB">
        <authorList>
            <consortium name="Ensembl"/>
        </authorList>
    </citation>
    <scope>IDENTIFICATION</scope>
</reference>
<gene>
    <name evidence="10" type="primary">LOC102067431</name>
</gene>
<dbReference type="PANTHER" id="PTHR21462">
    <property type="entry name" value="CELL SURFACE GLYCOPROTEIN OX2 RECEPTOR PRECURSOR"/>
    <property type="match status" value="1"/>
</dbReference>
<evidence type="ECO:0000256" key="8">
    <source>
        <dbReference type="SAM" id="Phobius"/>
    </source>
</evidence>
<feature type="transmembrane region" description="Helical" evidence="8">
    <location>
        <begin position="12"/>
        <end position="30"/>
    </location>
</feature>
<dbReference type="PANTHER" id="PTHR21462:SF2">
    <property type="entry name" value="CELL SURFACE GLYCOPROTEIN CD200 RECEPTOR 2"/>
    <property type="match status" value="1"/>
</dbReference>
<evidence type="ECO:0000256" key="4">
    <source>
        <dbReference type="ARBA" id="ARBA00022989"/>
    </source>
</evidence>
<evidence type="ECO:0000256" key="6">
    <source>
        <dbReference type="ARBA" id="ARBA00023157"/>
    </source>
</evidence>
<feature type="domain" description="Ig-like" evidence="9">
    <location>
        <begin position="169"/>
        <end position="245"/>
    </location>
</feature>
<evidence type="ECO:0000313" key="11">
    <source>
        <dbReference type="Proteomes" id="UP000694413"/>
    </source>
</evidence>
<dbReference type="SMART" id="SM00409">
    <property type="entry name" value="IG"/>
    <property type="match status" value="1"/>
</dbReference>
<keyword evidence="11" id="KW-1185">Reference proteome</keyword>
<sequence length="292" mass="31655">MKAGTNMKIAGKTMYVFVLLTIIMVMRLAGHNSSSLVMTVGNSSVLNCSFKGNITLLKWTITPKAGGLCTLVYRADTKKTHRTTCSDNINLIFTADLPPALEIRQVELAQEGNYSCDVASAEGNFHKRYHLTVQVQVHFGQRTTAAQPGCAKLTACLSPCWCFAAPPRLSLSCDEQGSPVCEAAAGKPPAQLSWAPEGSSTAEERCHDNGTVTVLSKFTACSTRVTNVTTCMVSHPAGNRSQSIACCPSEKIVTNVFLYACIITCVLIIITLLAVIYYFKLHGNRYVLMLRC</sequence>
<evidence type="ECO:0000313" key="10">
    <source>
        <dbReference type="Ensembl" id="ENSZALP00000000199.1"/>
    </source>
</evidence>
<dbReference type="Proteomes" id="UP000694413">
    <property type="component" value="Unassembled WGS sequence"/>
</dbReference>
<dbReference type="GO" id="GO:0009897">
    <property type="term" value="C:external side of plasma membrane"/>
    <property type="evidence" value="ECO:0007669"/>
    <property type="project" value="TreeGrafter"/>
</dbReference>
<keyword evidence="6" id="KW-1015">Disulfide bond</keyword>